<keyword evidence="3" id="KW-1185">Reference proteome</keyword>
<dbReference type="GO" id="GO:0019748">
    <property type="term" value="P:secondary metabolic process"/>
    <property type="evidence" value="ECO:0007669"/>
    <property type="project" value="InterPro"/>
</dbReference>
<dbReference type="EMBL" id="JACHLZ010000001">
    <property type="protein sequence ID" value="MBB5833137.1"/>
    <property type="molecule type" value="Genomic_DNA"/>
</dbReference>
<dbReference type="AlphaFoldDB" id="A0A841AGS7"/>
<keyword evidence="2" id="KW-0808">Transferase</keyword>
<name>A0A841AGS7_9MICO</name>
<keyword evidence="2" id="KW-0418">Kinase</keyword>
<dbReference type="GO" id="GO:0050300">
    <property type="term" value="F:aminoglycoside 6-kinase activity"/>
    <property type="evidence" value="ECO:0007669"/>
    <property type="project" value="UniProtKB-EC"/>
</dbReference>
<protein>
    <submittedName>
        <fullName evidence="2">Streptomycin 6-kinase</fullName>
        <ecNumber evidence="2">2.7.1.72</ecNumber>
    </submittedName>
</protein>
<sequence length="337" mass="36106">MTQDHHDAVDARRGSSHARADSSTLIGGHPLPVGLRDVADPALVAWRDRLPGTVEAVLEAWELIPEAPFQPGGSSAWVAPVRAAQGAADGASEGGGDGAAEDADLVLKVAWAHEESRDEAAGMRVWQGRGVARLHRAEWRGDTSVLLLERVRPGTPLSELLTGPERDEVVAGLLRRLWMPVPAGAEFRPLADMCEGWAESARRRAEVGANPLPPALVEHGLGLFRDLPRQWDGEPMLLATDLHPGNVLRARGESGGWAVIDPKPYAGDPHYDLLQHMLNDPGRLRSSPSPFADRMARLAGLDPARARRWLLARCVQEAGVFDAAAPAALRLAADGVG</sequence>
<dbReference type="SUPFAM" id="SSF56112">
    <property type="entry name" value="Protein kinase-like (PK-like)"/>
    <property type="match status" value="1"/>
</dbReference>
<gene>
    <name evidence="2" type="ORF">HNR70_002950</name>
</gene>
<proteinExistence type="predicted"/>
<organism evidence="2 3">
    <name type="scientific">Brachybacterium aquaticum</name>
    <dbReference type="NCBI Taxonomy" id="1432564"/>
    <lineage>
        <taxon>Bacteria</taxon>
        <taxon>Bacillati</taxon>
        <taxon>Actinomycetota</taxon>
        <taxon>Actinomycetes</taxon>
        <taxon>Micrococcales</taxon>
        <taxon>Dermabacteraceae</taxon>
        <taxon>Brachybacterium</taxon>
    </lineage>
</organism>
<evidence type="ECO:0000256" key="1">
    <source>
        <dbReference type="SAM" id="MobiDB-lite"/>
    </source>
</evidence>
<dbReference type="Proteomes" id="UP000588158">
    <property type="component" value="Unassembled WGS sequence"/>
</dbReference>
<dbReference type="InterPro" id="IPR011009">
    <property type="entry name" value="Kinase-like_dom_sf"/>
</dbReference>
<accession>A0A841AGS7</accession>
<feature type="region of interest" description="Disordered" evidence="1">
    <location>
        <begin position="1"/>
        <end position="26"/>
    </location>
</feature>
<evidence type="ECO:0000313" key="2">
    <source>
        <dbReference type="EMBL" id="MBB5833137.1"/>
    </source>
</evidence>
<feature type="compositionally biased region" description="Basic and acidic residues" evidence="1">
    <location>
        <begin position="1"/>
        <end position="13"/>
    </location>
</feature>
<dbReference type="Pfam" id="PF04655">
    <property type="entry name" value="APH_6_hur"/>
    <property type="match status" value="1"/>
</dbReference>
<dbReference type="EC" id="2.7.1.72" evidence="2"/>
<comment type="caution">
    <text evidence="2">The sequence shown here is derived from an EMBL/GenBank/DDBJ whole genome shotgun (WGS) entry which is preliminary data.</text>
</comment>
<dbReference type="InterPro" id="IPR006748">
    <property type="entry name" value="NH2Glyco/OHUrea_AB-resist_kin"/>
</dbReference>
<reference evidence="2 3" key="1">
    <citation type="submission" date="2020-08" db="EMBL/GenBank/DDBJ databases">
        <title>Sequencing the genomes of 1000 actinobacteria strains.</title>
        <authorList>
            <person name="Klenk H.-P."/>
        </authorList>
    </citation>
    <scope>NUCLEOTIDE SEQUENCE [LARGE SCALE GENOMIC DNA]</scope>
    <source>
        <strain evidence="2 3">DSM 28796</strain>
    </source>
</reference>
<evidence type="ECO:0000313" key="3">
    <source>
        <dbReference type="Proteomes" id="UP000588158"/>
    </source>
</evidence>
<dbReference type="RefSeq" id="WP_184326342.1">
    <property type="nucleotide sequence ID" value="NZ_JACHLZ010000001.1"/>
</dbReference>